<feature type="non-terminal residue" evidence="1">
    <location>
        <position position="1"/>
    </location>
</feature>
<comment type="caution">
    <text evidence="1">The sequence shown here is derived from an EMBL/GenBank/DDBJ whole genome shotgun (WGS) entry which is preliminary data.</text>
</comment>
<accession>X1FYY5</accession>
<dbReference type="EMBL" id="BARU01023187">
    <property type="protein sequence ID" value="GAH50222.1"/>
    <property type="molecule type" value="Genomic_DNA"/>
</dbReference>
<proteinExistence type="predicted"/>
<evidence type="ECO:0000313" key="1">
    <source>
        <dbReference type="EMBL" id="GAH50222.1"/>
    </source>
</evidence>
<organism evidence="1">
    <name type="scientific">marine sediment metagenome</name>
    <dbReference type="NCBI Taxonomy" id="412755"/>
    <lineage>
        <taxon>unclassified sequences</taxon>
        <taxon>metagenomes</taxon>
        <taxon>ecological metagenomes</taxon>
    </lineage>
</organism>
<name>X1FYY5_9ZZZZ</name>
<reference evidence="1" key="1">
    <citation type="journal article" date="2014" name="Front. Microbiol.">
        <title>High frequency of phylogenetically diverse reductive dehalogenase-homologous genes in deep subseafloor sedimentary metagenomes.</title>
        <authorList>
            <person name="Kawai M."/>
            <person name="Futagami T."/>
            <person name="Toyoda A."/>
            <person name="Takaki Y."/>
            <person name="Nishi S."/>
            <person name="Hori S."/>
            <person name="Arai W."/>
            <person name="Tsubouchi T."/>
            <person name="Morono Y."/>
            <person name="Uchiyama I."/>
            <person name="Ito T."/>
            <person name="Fujiyama A."/>
            <person name="Inagaki F."/>
            <person name="Takami H."/>
        </authorList>
    </citation>
    <scope>NUCLEOTIDE SEQUENCE</scope>
    <source>
        <strain evidence="1">Expedition CK06-06</strain>
    </source>
</reference>
<dbReference type="AlphaFoldDB" id="X1FYY5"/>
<gene>
    <name evidence="1" type="ORF">S03H2_37664</name>
</gene>
<sequence length="44" mass="5165">EVACIEAKYYSEKLPEVIVGRNFLNKYFITLNGGEICIKRKEER</sequence>
<protein>
    <submittedName>
        <fullName evidence="1">Uncharacterized protein</fullName>
    </submittedName>
</protein>